<gene>
    <name evidence="1" type="ORF">XELAEV_18008693mg</name>
</gene>
<name>A0A974DQY5_XENLA</name>
<dbReference type="AlphaFoldDB" id="A0A974DQY5"/>
<protein>
    <submittedName>
        <fullName evidence="1">Uncharacterized protein</fullName>
    </submittedName>
</protein>
<reference evidence="2" key="1">
    <citation type="journal article" date="2016" name="Nature">
        <title>Genome evolution in the allotetraploid frog Xenopus laevis.</title>
        <authorList>
            <person name="Session A.M."/>
            <person name="Uno Y."/>
            <person name="Kwon T."/>
            <person name="Chapman J.A."/>
            <person name="Toyoda A."/>
            <person name="Takahashi S."/>
            <person name="Fukui A."/>
            <person name="Hikosaka A."/>
            <person name="Suzuki A."/>
            <person name="Kondo M."/>
            <person name="van Heeringen S.J."/>
            <person name="Quigley I."/>
            <person name="Heinz S."/>
            <person name="Ogino H."/>
            <person name="Ochi H."/>
            <person name="Hellsten U."/>
            <person name="Lyons J.B."/>
            <person name="Simakov O."/>
            <person name="Putnam N."/>
            <person name="Stites J."/>
            <person name="Kuroki Y."/>
            <person name="Tanaka T."/>
            <person name="Michiue T."/>
            <person name="Watanabe M."/>
            <person name="Bogdanovic O."/>
            <person name="Lister R."/>
            <person name="Georgiou G."/>
            <person name="Paranjpe S.S."/>
            <person name="van Kruijsbergen I."/>
            <person name="Shu S."/>
            <person name="Carlson J."/>
            <person name="Kinoshita T."/>
            <person name="Ohta Y."/>
            <person name="Mawaribuchi S."/>
            <person name="Jenkins J."/>
            <person name="Grimwood J."/>
            <person name="Schmutz J."/>
            <person name="Mitros T."/>
            <person name="Mozaffari S.V."/>
            <person name="Suzuki Y."/>
            <person name="Haramoto Y."/>
            <person name="Yamamoto T.S."/>
            <person name="Takagi C."/>
            <person name="Heald R."/>
            <person name="Miller K."/>
            <person name="Haudenschild C."/>
            <person name="Kitzman J."/>
            <person name="Nakayama T."/>
            <person name="Izutsu Y."/>
            <person name="Robert J."/>
            <person name="Fortriede J."/>
            <person name="Burns K."/>
            <person name="Lotay V."/>
            <person name="Karimi K."/>
            <person name="Yasuoka Y."/>
            <person name="Dichmann D.S."/>
            <person name="Flajnik M.F."/>
            <person name="Houston D.W."/>
            <person name="Shendure J."/>
            <person name="DuPasquier L."/>
            <person name="Vize P.D."/>
            <person name="Zorn A.M."/>
            <person name="Ito M."/>
            <person name="Marcotte E.M."/>
            <person name="Wallingford J.B."/>
            <person name="Ito Y."/>
            <person name="Asashima M."/>
            <person name="Ueno N."/>
            <person name="Matsuda Y."/>
            <person name="Veenstra G.J."/>
            <person name="Fujiyama A."/>
            <person name="Harland R.M."/>
            <person name="Taira M."/>
            <person name="Rokhsar D.S."/>
        </authorList>
    </citation>
    <scope>NUCLEOTIDE SEQUENCE [LARGE SCALE GENOMIC DNA]</scope>
    <source>
        <strain evidence="2">J</strain>
    </source>
</reference>
<evidence type="ECO:0000313" key="2">
    <source>
        <dbReference type="Proteomes" id="UP000694892"/>
    </source>
</evidence>
<evidence type="ECO:0000313" key="1">
    <source>
        <dbReference type="EMBL" id="OCT96489.1"/>
    </source>
</evidence>
<sequence>MKVAVRKEIPVNYVHKDCAAKSDCIGRKNSELVSFLRGEKLGQAYSGSSIVARPIIPIPIRFVFIRHDCSMSGVAPVGIEEYGPLNKGQSTFPLLFYGHVSVCWFHQLIHSITCSLIGYIVRPPFVLVYNKPLATVEGGRILDPS</sequence>
<organism evidence="1 2">
    <name type="scientific">Xenopus laevis</name>
    <name type="common">African clawed frog</name>
    <dbReference type="NCBI Taxonomy" id="8355"/>
    <lineage>
        <taxon>Eukaryota</taxon>
        <taxon>Metazoa</taxon>
        <taxon>Chordata</taxon>
        <taxon>Craniata</taxon>
        <taxon>Vertebrata</taxon>
        <taxon>Euteleostomi</taxon>
        <taxon>Amphibia</taxon>
        <taxon>Batrachia</taxon>
        <taxon>Anura</taxon>
        <taxon>Pipoidea</taxon>
        <taxon>Pipidae</taxon>
        <taxon>Xenopodinae</taxon>
        <taxon>Xenopus</taxon>
        <taxon>Xenopus</taxon>
    </lineage>
</organism>
<dbReference type="EMBL" id="CM004467">
    <property type="protein sequence ID" value="OCT96489.1"/>
    <property type="molecule type" value="Genomic_DNA"/>
</dbReference>
<accession>A0A974DQY5</accession>
<proteinExistence type="predicted"/>
<dbReference type="Proteomes" id="UP000694892">
    <property type="component" value="Chromosome 1S"/>
</dbReference>